<dbReference type="GO" id="GO:0030136">
    <property type="term" value="C:clathrin-coated vesicle"/>
    <property type="evidence" value="ECO:0007669"/>
    <property type="project" value="UniProtKB-SubCell"/>
</dbReference>
<feature type="domain" description="ENTH" evidence="6">
    <location>
        <begin position="35"/>
        <end position="188"/>
    </location>
</feature>
<dbReference type="FunFam" id="1.25.40.90:FF:000033">
    <property type="entry name" value="putative clathrin assembly protein At1g33340"/>
    <property type="match status" value="1"/>
</dbReference>
<keyword evidence="4" id="KW-0968">Cytoplasmic vesicle</keyword>
<dbReference type="GO" id="GO:0005545">
    <property type="term" value="F:1-phosphatidylinositol binding"/>
    <property type="evidence" value="ECO:0007669"/>
    <property type="project" value="InterPro"/>
</dbReference>
<reference evidence="7" key="1">
    <citation type="submission" date="2020-10" db="EMBL/GenBank/DDBJ databases">
        <authorList>
            <person name="Han B."/>
            <person name="Lu T."/>
            <person name="Zhao Q."/>
            <person name="Huang X."/>
            <person name="Zhao Y."/>
        </authorList>
    </citation>
    <scope>NUCLEOTIDE SEQUENCE</scope>
</reference>
<dbReference type="InterPro" id="IPR008942">
    <property type="entry name" value="ENTH_VHS"/>
</dbReference>
<evidence type="ECO:0000256" key="3">
    <source>
        <dbReference type="ARBA" id="ARBA00023034"/>
    </source>
</evidence>
<protein>
    <recommendedName>
        <fullName evidence="6">ENTH domain-containing protein</fullName>
    </recommendedName>
</protein>
<dbReference type="PROSITE" id="PS50942">
    <property type="entry name" value="ENTH"/>
    <property type="match status" value="1"/>
</dbReference>
<evidence type="ECO:0000256" key="4">
    <source>
        <dbReference type="ARBA" id="ARBA00023329"/>
    </source>
</evidence>
<dbReference type="InterPro" id="IPR013809">
    <property type="entry name" value="ENTH"/>
</dbReference>
<feature type="compositionally biased region" description="Basic and acidic residues" evidence="5">
    <location>
        <begin position="190"/>
        <end position="201"/>
    </location>
</feature>
<dbReference type="InterPro" id="IPR045192">
    <property type="entry name" value="AP180-like"/>
</dbReference>
<proteinExistence type="predicted"/>
<dbReference type="GO" id="GO:0000149">
    <property type="term" value="F:SNARE binding"/>
    <property type="evidence" value="ECO:0007669"/>
    <property type="project" value="TreeGrafter"/>
</dbReference>
<dbReference type="EMBL" id="CAJGYO010000009">
    <property type="protein sequence ID" value="CAD6254299.1"/>
    <property type="molecule type" value="Genomic_DNA"/>
</dbReference>
<comment type="caution">
    <text evidence="7">The sequence shown here is derived from an EMBL/GenBank/DDBJ whole genome shotgun (WGS) entry which is preliminary data.</text>
</comment>
<dbReference type="Gene3D" id="1.25.40.90">
    <property type="match status" value="1"/>
</dbReference>
<evidence type="ECO:0000256" key="5">
    <source>
        <dbReference type="SAM" id="MobiDB-lite"/>
    </source>
</evidence>
<dbReference type="AlphaFoldDB" id="A0A811QC34"/>
<dbReference type="SUPFAM" id="SSF48464">
    <property type="entry name" value="ENTH/VHS domain"/>
    <property type="match status" value="1"/>
</dbReference>
<name>A0A811QC34_9POAL</name>
<evidence type="ECO:0000313" key="7">
    <source>
        <dbReference type="EMBL" id="CAD6254299.1"/>
    </source>
</evidence>
<dbReference type="Gene3D" id="1.20.58.150">
    <property type="entry name" value="ANTH domain"/>
    <property type="match status" value="1"/>
</dbReference>
<evidence type="ECO:0000313" key="8">
    <source>
        <dbReference type="Proteomes" id="UP000604825"/>
    </source>
</evidence>
<dbReference type="GO" id="GO:0005794">
    <property type="term" value="C:Golgi apparatus"/>
    <property type="evidence" value="ECO:0007669"/>
    <property type="project" value="UniProtKB-SubCell"/>
</dbReference>
<gene>
    <name evidence="7" type="ORF">NCGR_LOCUS37903</name>
</gene>
<dbReference type="GO" id="GO:0048268">
    <property type="term" value="P:clathrin coat assembly"/>
    <property type="evidence" value="ECO:0007669"/>
    <property type="project" value="InterPro"/>
</dbReference>
<feature type="region of interest" description="Disordered" evidence="5">
    <location>
        <begin position="187"/>
        <end position="218"/>
    </location>
</feature>
<dbReference type="FunFam" id="1.20.58.150:FF:000009">
    <property type="entry name" value="Putative clathrin assembly protein"/>
    <property type="match status" value="1"/>
</dbReference>
<dbReference type="GO" id="GO:0005546">
    <property type="term" value="F:phosphatidylinositol-4,5-bisphosphate binding"/>
    <property type="evidence" value="ECO:0007669"/>
    <property type="project" value="TreeGrafter"/>
</dbReference>
<evidence type="ECO:0000259" key="6">
    <source>
        <dbReference type="PROSITE" id="PS50942"/>
    </source>
</evidence>
<dbReference type="OrthoDB" id="1932749at2759"/>
<keyword evidence="8" id="KW-1185">Reference proteome</keyword>
<keyword evidence="3" id="KW-0333">Golgi apparatus</keyword>
<dbReference type="GO" id="GO:0072583">
    <property type="term" value="P:clathrin-dependent endocytosis"/>
    <property type="evidence" value="ECO:0007669"/>
    <property type="project" value="InterPro"/>
</dbReference>
<dbReference type="PANTHER" id="PTHR22951:SF70">
    <property type="entry name" value="OS11G0244600 PROTEIN"/>
    <property type="match status" value="1"/>
</dbReference>
<dbReference type="Proteomes" id="UP000604825">
    <property type="component" value="Unassembled WGS sequence"/>
</dbReference>
<comment type="subcellular location">
    <subcellularLocation>
        <location evidence="1">Cytoplasmic vesicle</location>
        <location evidence="1">Clathrin-coated vesicle</location>
    </subcellularLocation>
    <subcellularLocation>
        <location evidence="2">Golgi apparatus</location>
    </subcellularLocation>
</comment>
<evidence type="ECO:0000256" key="2">
    <source>
        <dbReference type="ARBA" id="ARBA00004555"/>
    </source>
</evidence>
<evidence type="ECO:0000256" key="1">
    <source>
        <dbReference type="ARBA" id="ARBA00004132"/>
    </source>
</evidence>
<dbReference type="GO" id="GO:0006900">
    <property type="term" value="P:vesicle budding from membrane"/>
    <property type="evidence" value="ECO:0007669"/>
    <property type="project" value="TreeGrafter"/>
</dbReference>
<dbReference type="GO" id="GO:0032050">
    <property type="term" value="F:clathrin heavy chain binding"/>
    <property type="evidence" value="ECO:0007669"/>
    <property type="project" value="TreeGrafter"/>
</dbReference>
<dbReference type="SUPFAM" id="SSF89009">
    <property type="entry name" value="GAT-like domain"/>
    <property type="match status" value="1"/>
</dbReference>
<dbReference type="InterPro" id="IPR014712">
    <property type="entry name" value="ANTH_dom_sf"/>
</dbReference>
<dbReference type="PANTHER" id="PTHR22951">
    <property type="entry name" value="CLATHRIN ASSEMBLY PROTEIN"/>
    <property type="match status" value="1"/>
</dbReference>
<dbReference type="GO" id="GO:0005905">
    <property type="term" value="C:clathrin-coated pit"/>
    <property type="evidence" value="ECO:0007669"/>
    <property type="project" value="TreeGrafter"/>
</dbReference>
<accession>A0A811QC34</accession>
<dbReference type="Pfam" id="PF07651">
    <property type="entry name" value="ANTH"/>
    <property type="match status" value="1"/>
</dbReference>
<sequence length="422" mass="45065">MKVFKGKIWAAIGSLMDHAGTASTTKSSSPAAAVPDRALLADIEAAIERCTGSSSGGGANDDRHVHEILFLVSNAPSAITFLSRRITARLEAARAPAAALRSLLLVHRLLRAGDRYFEQDFRGLWASRELRVDAPRCSCSPLAAAGGVVHYAGAGAAAVASGACAFVHGYSAYLEERMQWVINQAGNLEPARKPPPPDHDAAMLPPPPSSSASSSTSSHDASAETLLFKLAMCQRLLDLAIQLLPDNNTSASAAARSAFGIVLRESFKVYDAFAEGVDVMLLLLSRSLAGLSKPSRVTAHEILKKACAQTPELKEFYHKCKRSNASSKSLEYPLVRVVTPAHAFAMEMEPVTMIPIPEEDGCLQEEKVEAKAGAEAIDGGRGSSFAHKMETTISTVWVEFDDEDQKLITADDDHSLKAVQPS</sequence>
<organism evidence="7 8">
    <name type="scientific">Miscanthus lutarioriparius</name>
    <dbReference type="NCBI Taxonomy" id="422564"/>
    <lineage>
        <taxon>Eukaryota</taxon>
        <taxon>Viridiplantae</taxon>
        <taxon>Streptophyta</taxon>
        <taxon>Embryophyta</taxon>
        <taxon>Tracheophyta</taxon>
        <taxon>Spermatophyta</taxon>
        <taxon>Magnoliopsida</taxon>
        <taxon>Liliopsida</taxon>
        <taxon>Poales</taxon>
        <taxon>Poaceae</taxon>
        <taxon>PACMAD clade</taxon>
        <taxon>Panicoideae</taxon>
        <taxon>Andropogonodae</taxon>
        <taxon>Andropogoneae</taxon>
        <taxon>Saccharinae</taxon>
        <taxon>Miscanthus</taxon>
    </lineage>
</organism>
<dbReference type="InterPro" id="IPR011417">
    <property type="entry name" value="ANTH_dom"/>
</dbReference>